<dbReference type="InterPro" id="IPR020052">
    <property type="entry name" value="Ribosomal_eL31_CS"/>
</dbReference>
<dbReference type="Proteomes" id="UP000005242">
    <property type="component" value="Unassembled WGS sequence"/>
</dbReference>
<dbReference type="Gene3D" id="3.10.440.10">
    <property type="match status" value="1"/>
</dbReference>
<gene>
    <name evidence="4" type="ORF">WALSEDRAFT_32533</name>
</gene>
<protein>
    <submittedName>
        <fullName evidence="4">Ribosomal protein L31e</fullName>
    </submittedName>
</protein>
<dbReference type="AlphaFoldDB" id="I4YCD0"/>
<dbReference type="SUPFAM" id="SSF54575">
    <property type="entry name" value="Ribosomal protein L31e"/>
    <property type="match status" value="1"/>
</dbReference>
<dbReference type="OrthoDB" id="9739313at2759"/>
<dbReference type="PANTHER" id="PTHR10956">
    <property type="entry name" value="60S RIBOSOMAL PROTEIN L31"/>
    <property type="match status" value="1"/>
</dbReference>
<dbReference type="STRING" id="671144.I4YCD0"/>
<sequence>MAPIDKKTPKTRSAIKDVVTRDYTVNLHKRTHDRAFKKRSPWAIKSIVQFAEKTMGTKDVRLDPKLNQQVWSRGVRSPPRRIRVRLERE</sequence>
<organism evidence="4 5">
    <name type="scientific">Wallemia mellicola (strain ATCC MYA-4683 / CBS 633.66)</name>
    <name type="common">Wallemia sebi (CBS 633.66)</name>
    <dbReference type="NCBI Taxonomy" id="671144"/>
    <lineage>
        <taxon>Eukaryota</taxon>
        <taxon>Fungi</taxon>
        <taxon>Dikarya</taxon>
        <taxon>Basidiomycota</taxon>
        <taxon>Wallemiomycotina</taxon>
        <taxon>Wallemiomycetes</taxon>
        <taxon>Wallemiales</taxon>
        <taxon>Wallemiaceae</taxon>
        <taxon>Wallemia</taxon>
    </lineage>
</organism>
<name>I4YCD0_WALMC</name>
<keyword evidence="2 4" id="KW-0689">Ribosomal protein</keyword>
<dbReference type="CDD" id="cd00463">
    <property type="entry name" value="Ribosomal_L31e"/>
    <property type="match status" value="1"/>
</dbReference>
<dbReference type="Pfam" id="PF01198">
    <property type="entry name" value="Ribosomal_L31e"/>
    <property type="match status" value="1"/>
</dbReference>
<dbReference type="eggNOG" id="KOG0893">
    <property type="taxonomic scope" value="Eukaryota"/>
</dbReference>
<dbReference type="HOGENOM" id="CLU_112570_2_0_1"/>
<dbReference type="FunFam" id="3.10.440.10:FF:000001">
    <property type="entry name" value="60S ribosomal protein L31"/>
    <property type="match status" value="1"/>
</dbReference>
<dbReference type="PANTHER" id="PTHR10956:SF0">
    <property type="entry name" value="60S RIBOSOMAL PROTEIN L31"/>
    <property type="match status" value="1"/>
</dbReference>
<dbReference type="InterPro" id="IPR000054">
    <property type="entry name" value="Ribosomal_eL31"/>
</dbReference>
<reference evidence="4 5" key="1">
    <citation type="journal article" date="2012" name="Fungal Genet. Biol.">
        <title>The genome of the xerotolerant mold Wallemia sebi reveals adaptations to osmotic stress and suggests cryptic sexual reproduction.</title>
        <authorList>
            <person name="Padamsee M."/>
            <person name="Kumar T.K.A."/>
            <person name="Riley R."/>
            <person name="Binder M."/>
            <person name="Boyd A."/>
            <person name="Calvo A.M."/>
            <person name="Furukawa K."/>
            <person name="Hesse C."/>
            <person name="Hohmann S."/>
            <person name="James T.Y."/>
            <person name="LaButti K."/>
            <person name="Lapidus A."/>
            <person name="Lindquist E."/>
            <person name="Lucas S."/>
            <person name="Miller K."/>
            <person name="Shantappa S."/>
            <person name="Grigoriev I.V."/>
            <person name="Hibbett D.S."/>
            <person name="McLaughlin D.J."/>
            <person name="Spatafora J.W."/>
            <person name="Aime M.C."/>
        </authorList>
    </citation>
    <scope>NUCLEOTIDE SEQUENCE [LARGE SCALE GENOMIC DNA]</scope>
    <source>
        <strain evidence="5">ATCC MYA-4683 / CBS 633.66</strain>
    </source>
</reference>
<dbReference type="GO" id="GO:0002181">
    <property type="term" value="P:cytoplasmic translation"/>
    <property type="evidence" value="ECO:0007669"/>
    <property type="project" value="TreeGrafter"/>
</dbReference>
<dbReference type="GeneID" id="18471511"/>
<keyword evidence="3" id="KW-0687">Ribonucleoprotein</keyword>
<dbReference type="RefSeq" id="XP_006958317.1">
    <property type="nucleotide sequence ID" value="XM_006958255.1"/>
</dbReference>
<comment type="similarity">
    <text evidence="1">Belongs to the eukaryotic ribosomal protein eL31 family.</text>
</comment>
<dbReference type="FunCoup" id="I4YCD0">
    <property type="interactions" value="362"/>
</dbReference>
<evidence type="ECO:0000256" key="1">
    <source>
        <dbReference type="ARBA" id="ARBA00010808"/>
    </source>
</evidence>
<evidence type="ECO:0000256" key="3">
    <source>
        <dbReference type="ARBA" id="ARBA00023274"/>
    </source>
</evidence>
<proteinExistence type="inferred from homology"/>
<dbReference type="InParanoid" id="I4YCD0"/>
<dbReference type="InterPro" id="IPR023621">
    <property type="entry name" value="Ribosomal_eL31_dom_sf"/>
</dbReference>
<dbReference type="KEGG" id="wse:WALSEDRAFT_32533"/>
<evidence type="ECO:0000313" key="5">
    <source>
        <dbReference type="Proteomes" id="UP000005242"/>
    </source>
</evidence>
<keyword evidence="5" id="KW-1185">Reference proteome</keyword>
<accession>I4YCD0</accession>
<dbReference type="GO" id="GO:0022625">
    <property type="term" value="C:cytosolic large ribosomal subunit"/>
    <property type="evidence" value="ECO:0007669"/>
    <property type="project" value="TreeGrafter"/>
</dbReference>
<evidence type="ECO:0000256" key="2">
    <source>
        <dbReference type="ARBA" id="ARBA00022980"/>
    </source>
</evidence>
<evidence type="ECO:0000313" key="4">
    <source>
        <dbReference type="EMBL" id="EIM21622.1"/>
    </source>
</evidence>
<dbReference type="EMBL" id="JH668231">
    <property type="protein sequence ID" value="EIM21622.1"/>
    <property type="molecule type" value="Genomic_DNA"/>
</dbReference>
<dbReference type="SMART" id="SM01380">
    <property type="entry name" value="Ribosomal_L31e"/>
    <property type="match status" value="1"/>
</dbReference>
<dbReference type="PROSITE" id="PS01144">
    <property type="entry name" value="RIBOSOMAL_L31E"/>
    <property type="match status" value="1"/>
</dbReference>
<dbReference type="OMA" id="DSPHKFY"/>
<dbReference type="GO" id="GO:0003735">
    <property type="term" value="F:structural constituent of ribosome"/>
    <property type="evidence" value="ECO:0007669"/>
    <property type="project" value="InterPro"/>
</dbReference>